<dbReference type="GO" id="GO:0003677">
    <property type="term" value="F:DNA binding"/>
    <property type="evidence" value="ECO:0007669"/>
    <property type="project" value="InterPro"/>
</dbReference>
<dbReference type="Gene3D" id="3.40.50.300">
    <property type="entry name" value="P-loop containing nucleotide triphosphate hydrolases"/>
    <property type="match status" value="2"/>
</dbReference>
<keyword evidence="3 5" id="KW-0347">Helicase</keyword>
<keyword evidence="2 5" id="KW-0378">Hydrolase</keyword>
<evidence type="ECO:0000256" key="3">
    <source>
        <dbReference type="ARBA" id="ARBA00022806"/>
    </source>
</evidence>
<evidence type="ECO:0000256" key="2">
    <source>
        <dbReference type="ARBA" id="ARBA00022801"/>
    </source>
</evidence>
<reference evidence="8" key="1">
    <citation type="submission" date="2015-08" db="EMBL/GenBank/DDBJ databases">
        <title>Complete genome sequence of Rothia mucilaginosa strain NUM-Rm6536.</title>
        <authorList>
            <person name="Nambu T."/>
        </authorList>
    </citation>
    <scope>NUCLEOTIDE SEQUENCE [LARGE SCALE GENOMIC DNA]</scope>
    <source>
        <strain evidence="8">NUM-Rm6536</strain>
    </source>
</reference>
<dbReference type="PATRIC" id="fig|43675.28.peg.1603"/>
<evidence type="ECO:0000313" key="7">
    <source>
        <dbReference type="EMBL" id="BAS20814.1"/>
    </source>
</evidence>
<sequence length="560" mass="64513">MAEQSVDQKIKECVDNNKNFVLDAGAGSGKTSTLTETLKKLLKWRGEEYRCTGQKIVCITYTNVAANEIMSRINDDSRVHVSTIHSFLWSIIGNYQKELRESLIEMNGTLESGKRVENLATELEYKDISYVDYRDFRKGKIGHDDVIELSYLMFKTHSKLSRIVADLYPVIFIDEYQDTSEKVIDIILNTIGDRYKDRVLIGLFGDWMQSIYESGVGKVNPEDKGLERIVKEENYRSSNRVVQVLNKIRGDICGDIYQAPHLGLDGQAKFYYRKQGNSESALRDLKMMLEIDSSWGSEMKILALTNRIVAMHSGWETLRSVYNGYAKEDARFKVDNLLSNKDPYSDLYEYIESILLAYEDNDNVELYRIFKNRINEEGYINKFGLFKRDLSKCLSDLWNYCSNSSIEEVCSYILGKDMFPKNPDISRLLREARSEIVCASGSKNGPVYYLKDCKYSEVRAMRKYKNEMTPFSTQHGTKGAEYKNIIVILDNGKWHKYNFESALTNNGNNKTRETYNRSLNILYVSLSRARNNLAVLMVDPNSSILRAARDIFGEDNVIEF</sequence>
<dbReference type="GO" id="GO:0043138">
    <property type="term" value="F:3'-5' DNA helicase activity"/>
    <property type="evidence" value="ECO:0007669"/>
    <property type="project" value="TreeGrafter"/>
</dbReference>
<dbReference type="GO" id="GO:0000725">
    <property type="term" value="P:recombinational repair"/>
    <property type="evidence" value="ECO:0007669"/>
    <property type="project" value="TreeGrafter"/>
</dbReference>
<dbReference type="InterPro" id="IPR000212">
    <property type="entry name" value="DNA_helicase_UvrD/REP"/>
</dbReference>
<evidence type="ECO:0000256" key="5">
    <source>
        <dbReference type="PROSITE-ProRule" id="PRU00560"/>
    </source>
</evidence>
<name>A0A0K2S151_9MICC</name>
<dbReference type="PANTHER" id="PTHR11070:SF3">
    <property type="entry name" value="DNA 3'-5' HELICASE"/>
    <property type="match status" value="1"/>
</dbReference>
<feature type="binding site" evidence="5">
    <location>
        <begin position="24"/>
        <end position="31"/>
    </location>
    <ligand>
        <name>ATP</name>
        <dbReference type="ChEBI" id="CHEBI:30616"/>
    </ligand>
</feature>
<dbReference type="GO" id="GO:0005524">
    <property type="term" value="F:ATP binding"/>
    <property type="evidence" value="ECO:0007669"/>
    <property type="project" value="UniProtKB-UniRule"/>
</dbReference>
<dbReference type="InterPro" id="IPR027417">
    <property type="entry name" value="P-loop_NTPase"/>
</dbReference>
<protein>
    <submittedName>
        <fullName evidence="7">Possible DNA helicase</fullName>
    </submittedName>
</protein>
<proteinExistence type="predicted"/>
<accession>A0A0K2S151</accession>
<organism evidence="7">
    <name type="scientific">Rothia mucilaginosa</name>
    <dbReference type="NCBI Taxonomy" id="43675"/>
    <lineage>
        <taxon>Bacteria</taxon>
        <taxon>Bacillati</taxon>
        <taxon>Actinomycetota</taxon>
        <taxon>Actinomycetes</taxon>
        <taxon>Micrococcales</taxon>
        <taxon>Micrococcaceae</taxon>
        <taxon>Rothia</taxon>
    </lineage>
</organism>
<dbReference type="GO" id="GO:0016787">
    <property type="term" value="F:hydrolase activity"/>
    <property type="evidence" value="ECO:0007669"/>
    <property type="project" value="UniProtKB-UniRule"/>
</dbReference>
<evidence type="ECO:0000313" key="8">
    <source>
        <dbReference type="Proteomes" id="UP000066203"/>
    </source>
</evidence>
<dbReference type="PROSITE" id="PS51198">
    <property type="entry name" value="UVRD_HELICASE_ATP_BIND"/>
    <property type="match status" value="1"/>
</dbReference>
<dbReference type="AlphaFoldDB" id="A0A0K2S151"/>
<evidence type="ECO:0000259" key="6">
    <source>
        <dbReference type="PROSITE" id="PS51198"/>
    </source>
</evidence>
<dbReference type="InterPro" id="IPR014016">
    <property type="entry name" value="UvrD-like_ATP-bd"/>
</dbReference>
<dbReference type="GO" id="GO:0005829">
    <property type="term" value="C:cytosol"/>
    <property type="evidence" value="ECO:0007669"/>
    <property type="project" value="TreeGrafter"/>
</dbReference>
<keyword evidence="1 5" id="KW-0547">Nucleotide-binding</keyword>
<dbReference type="Proteomes" id="UP000066203">
    <property type="component" value="Chromosome"/>
</dbReference>
<gene>
    <name evidence="7" type="ORF">RM6536_1567</name>
</gene>
<evidence type="ECO:0000256" key="1">
    <source>
        <dbReference type="ARBA" id="ARBA00022741"/>
    </source>
</evidence>
<dbReference type="Pfam" id="PF13245">
    <property type="entry name" value="AAA_19"/>
    <property type="match status" value="1"/>
</dbReference>
<keyword evidence="4 5" id="KW-0067">ATP-binding</keyword>
<evidence type="ECO:0000256" key="4">
    <source>
        <dbReference type="ARBA" id="ARBA00022840"/>
    </source>
</evidence>
<dbReference type="RefSeq" id="WP_060824718.1">
    <property type="nucleotide sequence ID" value="NZ_AP014938.1"/>
</dbReference>
<feature type="domain" description="UvrD-like helicase ATP-binding" evidence="6">
    <location>
        <begin position="3"/>
        <end position="238"/>
    </location>
</feature>
<dbReference type="PANTHER" id="PTHR11070">
    <property type="entry name" value="UVRD / RECB / PCRA DNA HELICASE FAMILY MEMBER"/>
    <property type="match status" value="1"/>
</dbReference>
<dbReference type="EMBL" id="AP014938">
    <property type="protein sequence ID" value="BAS20814.1"/>
    <property type="molecule type" value="Genomic_DNA"/>
</dbReference>
<dbReference type="SUPFAM" id="SSF52540">
    <property type="entry name" value="P-loop containing nucleoside triphosphate hydrolases"/>
    <property type="match status" value="1"/>
</dbReference>